<dbReference type="EMBL" id="MU005571">
    <property type="protein sequence ID" value="KAF2690289.1"/>
    <property type="molecule type" value="Genomic_DNA"/>
</dbReference>
<organism evidence="2 3">
    <name type="scientific">Lentithecium fluviatile CBS 122367</name>
    <dbReference type="NCBI Taxonomy" id="1168545"/>
    <lineage>
        <taxon>Eukaryota</taxon>
        <taxon>Fungi</taxon>
        <taxon>Dikarya</taxon>
        <taxon>Ascomycota</taxon>
        <taxon>Pezizomycotina</taxon>
        <taxon>Dothideomycetes</taxon>
        <taxon>Pleosporomycetidae</taxon>
        <taxon>Pleosporales</taxon>
        <taxon>Massarineae</taxon>
        <taxon>Lentitheciaceae</taxon>
        <taxon>Lentithecium</taxon>
    </lineage>
</organism>
<gene>
    <name evidence="2" type="ORF">K458DRAFT_399637</name>
</gene>
<dbReference type="OrthoDB" id="3799604at2759"/>
<dbReference type="Proteomes" id="UP000799291">
    <property type="component" value="Unassembled WGS sequence"/>
</dbReference>
<protein>
    <submittedName>
        <fullName evidence="2">Uncharacterized protein</fullName>
    </submittedName>
</protein>
<proteinExistence type="predicted"/>
<evidence type="ECO:0000313" key="2">
    <source>
        <dbReference type="EMBL" id="KAF2690289.1"/>
    </source>
</evidence>
<feature type="compositionally biased region" description="Basic residues" evidence="1">
    <location>
        <begin position="473"/>
        <end position="482"/>
    </location>
</feature>
<name>A0A6G1JJG3_9PLEO</name>
<feature type="compositionally biased region" description="Basic and acidic residues" evidence="1">
    <location>
        <begin position="454"/>
        <end position="465"/>
    </location>
</feature>
<sequence>MSTSTPNISINGVTTAGIPDYPSIASIKSLKTSEVPLPAFYNLAWTEPPEKIFRPSFPEHISLPDPQENPALYQAAIETIRTTNAYFVIHAPYAEPSPRPPKDLVERIAKRWRKAFPDEDKFPMPPDQRTLLARPIDMRPEETHIGGRRLWTFACKRILKMDWDTKWKYLTASYKEIVKEEEMRWEKYNEMMIRCFIRYLVQRDYTIIKQTSPDQQPTPAELDEFFSREGNQDGLFLADIHRQHPGVKNVLELIRRVERFATLTPASCTDECQEPLYVRKRIPLRAEIQRILAFKPLSIPELLDWYPDGVGSEQAVVDILKAIAEPDVTTGRWVLKTQKGPDAVAIWKAMREDGLYEEEVMAMFPDQIRDSEEFIDQMSRVAYQESDTGLWLRCLLEGKRVLDETTSRKIRALRVWLATDAVSVLEAVEKCVQWDDGAEWFVNKPTAPAPKRRRDVEGEGDEKSSTEAGSSKRPIKKARTHASRCAYPQQY</sequence>
<evidence type="ECO:0000313" key="3">
    <source>
        <dbReference type="Proteomes" id="UP000799291"/>
    </source>
</evidence>
<accession>A0A6G1JJG3</accession>
<evidence type="ECO:0000256" key="1">
    <source>
        <dbReference type="SAM" id="MobiDB-lite"/>
    </source>
</evidence>
<keyword evidence="3" id="KW-1185">Reference proteome</keyword>
<dbReference type="AlphaFoldDB" id="A0A6G1JJG3"/>
<feature type="region of interest" description="Disordered" evidence="1">
    <location>
        <begin position="443"/>
        <end position="491"/>
    </location>
</feature>
<reference evidence="2" key="1">
    <citation type="journal article" date="2020" name="Stud. Mycol.">
        <title>101 Dothideomycetes genomes: a test case for predicting lifestyles and emergence of pathogens.</title>
        <authorList>
            <person name="Haridas S."/>
            <person name="Albert R."/>
            <person name="Binder M."/>
            <person name="Bloem J."/>
            <person name="Labutti K."/>
            <person name="Salamov A."/>
            <person name="Andreopoulos B."/>
            <person name="Baker S."/>
            <person name="Barry K."/>
            <person name="Bills G."/>
            <person name="Bluhm B."/>
            <person name="Cannon C."/>
            <person name="Castanera R."/>
            <person name="Culley D."/>
            <person name="Daum C."/>
            <person name="Ezra D."/>
            <person name="Gonzalez J."/>
            <person name="Henrissat B."/>
            <person name="Kuo A."/>
            <person name="Liang C."/>
            <person name="Lipzen A."/>
            <person name="Lutzoni F."/>
            <person name="Magnuson J."/>
            <person name="Mondo S."/>
            <person name="Nolan M."/>
            <person name="Ohm R."/>
            <person name="Pangilinan J."/>
            <person name="Park H.-J."/>
            <person name="Ramirez L."/>
            <person name="Alfaro M."/>
            <person name="Sun H."/>
            <person name="Tritt A."/>
            <person name="Yoshinaga Y."/>
            <person name="Zwiers L.-H."/>
            <person name="Turgeon B."/>
            <person name="Goodwin S."/>
            <person name="Spatafora J."/>
            <person name="Crous P."/>
            <person name="Grigoriev I."/>
        </authorList>
    </citation>
    <scope>NUCLEOTIDE SEQUENCE</scope>
    <source>
        <strain evidence="2">CBS 122367</strain>
    </source>
</reference>